<dbReference type="AlphaFoldDB" id="A0A851E2B3"/>
<keyword evidence="4" id="KW-0808">Transferase</keyword>
<dbReference type="Gene3D" id="1.10.510.10">
    <property type="entry name" value="Transferase(Phosphotransferase) domain 1"/>
    <property type="match status" value="1"/>
</dbReference>
<evidence type="ECO:0000256" key="9">
    <source>
        <dbReference type="ARBA" id="ARBA00048679"/>
    </source>
</evidence>
<dbReference type="GO" id="GO:0035556">
    <property type="term" value="P:intracellular signal transduction"/>
    <property type="evidence" value="ECO:0007669"/>
    <property type="project" value="TreeGrafter"/>
</dbReference>
<dbReference type="SMART" id="SM00220">
    <property type="entry name" value="S_TKc"/>
    <property type="match status" value="1"/>
</dbReference>
<evidence type="ECO:0000256" key="2">
    <source>
        <dbReference type="ARBA" id="ARBA00012513"/>
    </source>
</evidence>
<dbReference type="FunFam" id="1.10.510.10:FF:000391">
    <property type="entry name" value="Hormonally up-regulated neu tumor-associated kinase"/>
    <property type="match status" value="1"/>
</dbReference>
<feature type="domain" description="Protein kinase" evidence="10">
    <location>
        <begin position="10"/>
        <end position="273"/>
    </location>
</feature>
<dbReference type="PROSITE" id="PS50011">
    <property type="entry name" value="PROTEIN_KINASE_DOM"/>
    <property type="match status" value="1"/>
</dbReference>
<comment type="similarity">
    <text evidence="1">Belongs to the protein kinase superfamily. CAMK Ser/Thr protein kinase family. SNF1 subfamily.</text>
</comment>
<name>A0A851E2B3_9CORV</name>
<dbReference type="PROSITE" id="PS00108">
    <property type="entry name" value="PROTEIN_KINASE_ST"/>
    <property type="match status" value="1"/>
</dbReference>
<keyword evidence="12" id="KW-1185">Reference proteome</keyword>
<dbReference type="InterPro" id="IPR011009">
    <property type="entry name" value="Kinase-like_dom_sf"/>
</dbReference>
<dbReference type="PANTHER" id="PTHR24346">
    <property type="entry name" value="MAP/MICROTUBULE AFFINITY-REGULATING KINASE"/>
    <property type="match status" value="1"/>
</dbReference>
<keyword evidence="5" id="KW-0547">Nucleotide-binding</keyword>
<evidence type="ECO:0000256" key="5">
    <source>
        <dbReference type="ARBA" id="ARBA00022741"/>
    </source>
</evidence>
<comment type="caution">
    <text evidence="11">The sequence shown here is derived from an EMBL/GenBank/DDBJ whole genome shotgun (WGS) entry which is preliminary data.</text>
</comment>
<evidence type="ECO:0000259" key="10">
    <source>
        <dbReference type="PROSITE" id="PS50011"/>
    </source>
</evidence>
<protein>
    <recommendedName>
        <fullName evidence="2">non-specific serine/threonine protein kinase</fullName>
        <ecNumber evidence="2">2.7.11.1</ecNumber>
    </recommendedName>
</protein>
<dbReference type="SUPFAM" id="SSF56112">
    <property type="entry name" value="Protein kinase-like (PK-like)"/>
    <property type="match status" value="1"/>
</dbReference>
<feature type="non-terminal residue" evidence="11">
    <location>
        <position position="1"/>
    </location>
</feature>
<comment type="catalytic activity">
    <reaction evidence="9">
        <text>L-seryl-[protein] + ATP = O-phospho-L-seryl-[protein] + ADP + H(+)</text>
        <dbReference type="Rhea" id="RHEA:17989"/>
        <dbReference type="Rhea" id="RHEA-COMP:9863"/>
        <dbReference type="Rhea" id="RHEA-COMP:11604"/>
        <dbReference type="ChEBI" id="CHEBI:15378"/>
        <dbReference type="ChEBI" id="CHEBI:29999"/>
        <dbReference type="ChEBI" id="CHEBI:30616"/>
        <dbReference type="ChEBI" id="CHEBI:83421"/>
        <dbReference type="ChEBI" id="CHEBI:456216"/>
        <dbReference type="EC" id="2.7.11.1"/>
    </reaction>
</comment>
<dbReference type="FunFam" id="3.30.200.20:FF:000003">
    <property type="entry name" value="Non-specific serine/threonine protein kinase"/>
    <property type="match status" value="1"/>
</dbReference>
<keyword evidence="6 11" id="KW-0418">Kinase</keyword>
<accession>A0A851E2B3</accession>
<dbReference type="GO" id="GO:0005524">
    <property type="term" value="F:ATP binding"/>
    <property type="evidence" value="ECO:0007669"/>
    <property type="project" value="UniProtKB-KW"/>
</dbReference>
<evidence type="ECO:0000256" key="3">
    <source>
        <dbReference type="ARBA" id="ARBA00022527"/>
    </source>
</evidence>
<proteinExistence type="inferred from homology"/>
<feature type="non-terminal residue" evidence="11">
    <location>
        <position position="341"/>
    </location>
</feature>
<keyword evidence="7" id="KW-0067">ATP-binding</keyword>
<dbReference type="GO" id="GO:0005737">
    <property type="term" value="C:cytoplasm"/>
    <property type="evidence" value="ECO:0007669"/>
    <property type="project" value="TreeGrafter"/>
</dbReference>
<dbReference type="InterPro" id="IPR008271">
    <property type="entry name" value="Ser/Thr_kinase_AS"/>
</dbReference>
<reference evidence="11" key="1">
    <citation type="submission" date="2019-10" db="EMBL/GenBank/DDBJ databases">
        <title>Bird 10,000 Genomes (B10K) Project - Family phase.</title>
        <authorList>
            <person name="Zhang G."/>
        </authorList>
    </citation>
    <scope>NUCLEOTIDE SEQUENCE</scope>
    <source>
        <strain evidence="11">B10K-DU-002-56</strain>
        <tissue evidence="11">Muscle</tissue>
    </source>
</reference>
<evidence type="ECO:0000256" key="1">
    <source>
        <dbReference type="ARBA" id="ARBA00006234"/>
    </source>
</evidence>
<dbReference type="EC" id="2.7.11.1" evidence="2"/>
<evidence type="ECO:0000256" key="4">
    <source>
        <dbReference type="ARBA" id="ARBA00022679"/>
    </source>
</evidence>
<evidence type="ECO:0000256" key="7">
    <source>
        <dbReference type="ARBA" id="ARBA00022840"/>
    </source>
</evidence>
<dbReference type="GO" id="GO:0004674">
    <property type="term" value="F:protein serine/threonine kinase activity"/>
    <property type="evidence" value="ECO:0007669"/>
    <property type="project" value="UniProtKB-KW"/>
</dbReference>
<dbReference type="EMBL" id="WEIT01004832">
    <property type="protein sequence ID" value="NWI73307.1"/>
    <property type="molecule type" value="Genomic_DNA"/>
</dbReference>
<comment type="catalytic activity">
    <reaction evidence="8">
        <text>L-threonyl-[protein] + ATP = O-phospho-L-threonyl-[protein] + ADP + H(+)</text>
        <dbReference type="Rhea" id="RHEA:46608"/>
        <dbReference type="Rhea" id="RHEA-COMP:11060"/>
        <dbReference type="Rhea" id="RHEA-COMP:11605"/>
        <dbReference type="ChEBI" id="CHEBI:15378"/>
        <dbReference type="ChEBI" id="CHEBI:30013"/>
        <dbReference type="ChEBI" id="CHEBI:30616"/>
        <dbReference type="ChEBI" id="CHEBI:61977"/>
        <dbReference type="ChEBI" id="CHEBI:456216"/>
        <dbReference type="EC" id="2.7.11.1"/>
    </reaction>
</comment>
<evidence type="ECO:0000256" key="8">
    <source>
        <dbReference type="ARBA" id="ARBA00047899"/>
    </source>
</evidence>
<sequence length="341" mass="39053">FPHSKQVGNYLVGKMINKGSFAKVMEGLHIPTGEKVAIKVIDKRKAKQDYYVLKNMKREPRIHQMIKHPNVVRLYETLETDNSYYMVMELCLGGDLLDRICDKKRLVEQEVRRYTRQILSAVEHLHCQGIVHRDLKIENFLLDENNNIKIIDFGLSNTARFEGLSQELLHTQCGSPAYAAPELLAHKKYGPKVDVWSIGVSMFAMLTGTLPFTVEPFNIKQLHQKMLIGEISPIPSDISPVKHFRAVHFMQSLLEPDPAKRPGVKEAIKDKWLNEGFTRKILNAAACENRFCPSELNLVVLNYMTEIMEFSLSEVINSLINNRPSPAMASYCLLLKKLLRY</sequence>
<dbReference type="Pfam" id="PF00069">
    <property type="entry name" value="Pkinase"/>
    <property type="match status" value="1"/>
</dbReference>
<evidence type="ECO:0000313" key="11">
    <source>
        <dbReference type="EMBL" id="NWI73307.1"/>
    </source>
</evidence>
<gene>
    <name evidence="11" type="primary">Hunk_0</name>
    <name evidence="11" type="ORF">DRYGAM_R07920</name>
</gene>
<dbReference type="InterPro" id="IPR000719">
    <property type="entry name" value="Prot_kinase_dom"/>
</dbReference>
<evidence type="ECO:0000313" key="12">
    <source>
        <dbReference type="Proteomes" id="UP000604080"/>
    </source>
</evidence>
<dbReference type="PANTHER" id="PTHR24346:SF101">
    <property type="entry name" value="PROTEIN KINASE DOMAIN-CONTAINING PROTEIN"/>
    <property type="match status" value="1"/>
</dbReference>
<dbReference type="Proteomes" id="UP000604080">
    <property type="component" value="Unassembled WGS sequence"/>
</dbReference>
<keyword evidence="3" id="KW-0723">Serine/threonine-protein kinase</keyword>
<evidence type="ECO:0000256" key="6">
    <source>
        <dbReference type="ARBA" id="ARBA00022777"/>
    </source>
</evidence>
<organism evidence="11 12">
    <name type="scientific">Dryoscopus gambensis</name>
    <dbReference type="NCBI Taxonomy" id="85069"/>
    <lineage>
        <taxon>Eukaryota</taxon>
        <taxon>Metazoa</taxon>
        <taxon>Chordata</taxon>
        <taxon>Craniata</taxon>
        <taxon>Vertebrata</taxon>
        <taxon>Euteleostomi</taxon>
        <taxon>Archelosauria</taxon>
        <taxon>Archosauria</taxon>
        <taxon>Dinosauria</taxon>
        <taxon>Saurischia</taxon>
        <taxon>Theropoda</taxon>
        <taxon>Coelurosauria</taxon>
        <taxon>Aves</taxon>
        <taxon>Neognathae</taxon>
        <taxon>Neoaves</taxon>
        <taxon>Telluraves</taxon>
        <taxon>Australaves</taxon>
        <taxon>Passeriformes</taxon>
        <taxon>Corvoidea</taxon>
        <taxon>Malaconotidae</taxon>
        <taxon>Dryoscopus</taxon>
    </lineage>
</organism>